<evidence type="ECO:0000256" key="6">
    <source>
        <dbReference type="ARBA" id="ARBA00022801"/>
    </source>
</evidence>
<comment type="caution">
    <text evidence="13">The sequence shown here is derived from an EMBL/GenBank/DDBJ whole genome shotgun (WGS) entry which is preliminary data.</text>
</comment>
<feature type="transmembrane region" description="Helical" evidence="11">
    <location>
        <begin position="418"/>
        <end position="438"/>
    </location>
</feature>
<feature type="transmembrane region" description="Helical" evidence="11">
    <location>
        <begin position="374"/>
        <end position="406"/>
    </location>
</feature>
<dbReference type="PANTHER" id="PTHR42837">
    <property type="entry name" value="REGULATOR OF SIGMA-E PROTEASE RSEP"/>
    <property type="match status" value="1"/>
</dbReference>
<keyword evidence="8 11" id="KW-1133">Transmembrane helix</keyword>
<feature type="domain" description="PDZ" evidence="12">
    <location>
        <begin position="131"/>
        <end position="205"/>
    </location>
</feature>
<evidence type="ECO:0000256" key="11">
    <source>
        <dbReference type="RuleBase" id="RU362031"/>
    </source>
</evidence>
<dbReference type="Pfam" id="PF17820">
    <property type="entry name" value="PDZ_6"/>
    <property type="match status" value="1"/>
</dbReference>
<evidence type="ECO:0000256" key="8">
    <source>
        <dbReference type="ARBA" id="ARBA00022989"/>
    </source>
</evidence>
<keyword evidence="11" id="KW-0479">Metal-binding</keyword>
<evidence type="ECO:0000256" key="2">
    <source>
        <dbReference type="ARBA" id="ARBA00004141"/>
    </source>
</evidence>
<dbReference type="InterPro" id="IPR008915">
    <property type="entry name" value="Peptidase_M50"/>
</dbReference>
<evidence type="ECO:0000256" key="9">
    <source>
        <dbReference type="ARBA" id="ARBA00023049"/>
    </source>
</evidence>
<name>A0A8J7CYX5_9RHOB</name>
<dbReference type="RefSeq" id="WP_193179266.1">
    <property type="nucleotide sequence ID" value="NZ_JACVXA010000005.1"/>
</dbReference>
<keyword evidence="7 11" id="KW-0862">Zinc</keyword>
<sequence>MDLIGLIPQFGNLIWTVAAFVVALSVIVAIHEYGHYIVGRWSGIHAEVFSLGFGPRIASWRDRRGTLWQISALPLGGYVKFLGDADPASAGHDGNLEQMDAATLRRTMHAAPLWARAATVAAGPVFNFVLSVLLFSGVILWQGQASDPLTIDSLRPMPADSQTLQPGDQLLRIDGADVPALEGFEAFVADLPVVPQLPYTVLRDGREVEAQGPYPYPPLVSSVSPKSAAKEAGLRAGDVIRTVDGAPVAAFEDLRSAVTASKGAPLDLEIWRDGARFEAELTPRQTDLPAADGGFETRYLIGVTGGLFFEPVTESPGLGAAVSMGAGQVVFIVEQSLSGLWHMITGAISSCNLSGPIGIAETSGAAASQGLDSFIWFLAVLSTAVGLMNLFPIPVLDGGHLVFFAYEAVAGRPPSDRALRALMAGGLALVLALMAFALTNDIFC</sequence>
<comment type="subcellular location">
    <subcellularLocation>
        <location evidence="2">Membrane</location>
        <topology evidence="2">Multi-pass membrane protein</topology>
    </subcellularLocation>
</comment>
<evidence type="ECO:0000256" key="3">
    <source>
        <dbReference type="ARBA" id="ARBA00007931"/>
    </source>
</evidence>
<dbReference type="EC" id="3.4.24.-" evidence="11"/>
<feature type="transmembrane region" description="Helical" evidence="11">
    <location>
        <begin position="12"/>
        <end position="30"/>
    </location>
</feature>
<dbReference type="InterPro" id="IPR036034">
    <property type="entry name" value="PDZ_sf"/>
</dbReference>
<dbReference type="Pfam" id="PF02163">
    <property type="entry name" value="Peptidase_M50"/>
    <property type="match status" value="1"/>
</dbReference>
<feature type="domain" description="PDZ" evidence="12">
    <location>
        <begin position="206"/>
        <end position="274"/>
    </location>
</feature>
<dbReference type="SMART" id="SM00228">
    <property type="entry name" value="PDZ"/>
    <property type="match status" value="2"/>
</dbReference>
<dbReference type="NCBIfam" id="TIGR00054">
    <property type="entry name" value="RIP metalloprotease RseP"/>
    <property type="match status" value="1"/>
</dbReference>
<reference evidence="13" key="1">
    <citation type="submission" date="2020-09" db="EMBL/GenBank/DDBJ databases">
        <title>A novel bacterium of genus Mangrovicoccus, isolated from South China Sea.</title>
        <authorList>
            <person name="Huang H."/>
            <person name="Mo K."/>
            <person name="Hu Y."/>
        </authorList>
    </citation>
    <scope>NUCLEOTIDE SEQUENCE</scope>
    <source>
        <strain evidence="13">HB182678</strain>
    </source>
</reference>
<protein>
    <recommendedName>
        <fullName evidence="11">Zinc metalloprotease</fullName>
        <ecNumber evidence="11">3.4.24.-</ecNumber>
    </recommendedName>
</protein>
<keyword evidence="9 11" id="KW-0482">Metalloprotease</keyword>
<accession>A0A8J7CYX5</accession>
<dbReference type="Proteomes" id="UP000609121">
    <property type="component" value="Unassembled WGS sequence"/>
</dbReference>
<evidence type="ECO:0000256" key="5">
    <source>
        <dbReference type="ARBA" id="ARBA00022692"/>
    </source>
</evidence>
<dbReference type="GO" id="GO:0006508">
    <property type="term" value="P:proteolysis"/>
    <property type="evidence" value="ECO:0007669"/>
    <property type="project" value="UniProtKB-KW"/>
</dbReference>
<gene>
    <name evidence="13" type="primary">rseP</name>
    <name evidence="13" type="ORF">ICN82_02515</name>
</gene>
<keyword evidence="14" id="KW-1185">Reference proteome</keyword>
<comment type="cofactor">
    <cofactor evidence="1 11">
        <name>Zn(2+)</name>
        <dbReference type="ChEBI" id="CHEBI:29105"/>
    </cofactor>
</comment>
<evidence type="ECO:0000313" key="14">
    <source>
        <dbReference type="Proteomes" id="UP000609121"/>
    </source>
</evidence>
<dbReference type="InterPro" id="IPR001478">
    <property type="entry name" value="PDZ"/>
</dbReference>
<dbReference type="GO" id="GO:0004222">
    <property type="term" value="F:metalloendopeptidase activity"/>
    <property type="evidence" value="ECO:0007669"/>
    <property type="project" value="InterPro"/>
</dbReference>
<proteinExistence type="inferred from homology"/>
<evidence type="ECO:0000259" key="12">
    <source>
        <dbReference type="SMART" id="SM00228"/>
    </source>
</evidence>
<keyword evidence="5 11" id="KW-0812">Transmembrane</keyword>
<keyword evidence="6 11" id="KW-0378">Hydrolase</keyword>
<organism evidence="13 14">
    <name type="scientific">Mangrovicoccus algicola</name>
    <dbReference type="NCBI Taxonomy" id="2771008"/>
    <lineage>
        <taxon>Bacteria</taxon>
        <taxon>Pseudomonadati</taxon>
        <taxon>Pseudomonadota</taxon>
        <taxon>Alphaproteobacteria</taxon>
        <taxon>Rhodobacterales</taxon>
        <taxon>Paracoccaceae</taxon>
        <taxon>Mangrovicoccus</taxon>
    </lineage>
</organism>
<evidence type="ECO:0000256" key="10">
    <source>
        <dbReference type="ARBA" id="ARBA00023136"/>
    </source>
</evidence>
<keyword evidence="10 11" id="KW-0472">Membrane</keyword>
<comment type="similarity">
    <text evidence="3 11">Belongs to the peptidase M50B family.</text>
</comment>
<dbReference type="Gene3D" id="2.30.42.10">
    <property type="match status" value="2"/>
</dbReference>
<dbReference type="InterPro" id="IPR041489">
    <property type="entry name" value="PDZ_6"/>
</dbReference>
<dbReference type="AlphaFoldDB" id="A0A8J7CYX5"/>
<evidence type="ECO:0000256" key="1">
    <source>
        <dbReference type="ARBA" id="ARBA00001947"/>
    </source>
</evidence>
<evidence type="ECO:0000256" key="4">
    <source>
        <dbReference type="ARBA" id="ARBA00022670"/>
    </source>
</evidence>
<feature type="transmembrane region" description="Helical" evidence="11">
    <location>
        <begin position="113"/>
        <end position="141"/>
    </location>
</feature>
<dbReference type="SUPFAM" id="SSF50156">
    <property type="entry name" value="PDZ domain-like"/>
    <property type="match status" value="2"/>
</dbReference>
<dbReference type="GO" id="GO:0046872">
    <property type="term" value="F:metal ion binding"/>
    <property type="evidence" value="ECO:0007669"/>
    <property type="project" value="UniProtKB-KW"/>
</dbReference>
<evidence type="ECO:0000313" key="13">
    <source>
        <dbReference type="EMBL" id="MBE3637078.1"/>
    </source>
</evidence>
<dbReference type="PANTHER" id="PTHR42837:SF2">
    <property type="entry name" value="MEMBRANE METALLOPROTEASE ARASP2, CHLOROPLASTIC-RELATED"/>
    <property type="match status" value="1"/>
</dbReference>
<dbReference type="EMBL" id="JACVXA010000005">
    <property type="protein sequence ID" value="MBE3637078.1"/>
    <property type="molecule type" value="Genomic_DNA"/>
</dbReference>
<dbReference type="CDD" id="cd06163">
    <property type="entry name" value="S2P-M50_PDZ_RseP-like"/>
    <property type="match status" value="1"/>
</dbReference>
<dbReference type="CDD" id="cd23081">
    <property type="entry name" value="cpPDZ_EcRseP-like"/>
    <property type="match status" value="1"/>
</dbReference>
<evidence type="ECO:0000256" key="7">
    <source>
        <dbReference type="ARBA" id="ARBA00022833"/>
    </source>
</evidence>
<dbReference type="InterPro" id="IPR004387">
    <property type="entry name" value="Pept_M50_Zn"/>
</dbReference>
<dbReference type="GO" id="GO:0016020">
    <property type="term" value="C:membrane"/>
    <property type="evidence" value="ECO:0007669"/>
    <property type="project" value="UniProtKB-SubCell"/>
</dbReference>
<keyword evidence="4" id="KW-0645">Protease</keyword>